<name>A0A1G6IVJ5_9MICO</name>
<dbReference type="EMBL" id="FMYG01000003">
    <property type="protein sequence ID" value="SDC10527.1"/>
    <property type="molecule type" value="Genomic_DNA"/>
</dbReference>
<proteinExistence type="predicted"/>
<sequence length="69" mass="7254">MSSALRKDPPMAGRQILTLLAHGLLATSAVAPAGVAAWEHLDLDNSAVSQIAEGEPDLLYINGRAFVIE</sequence>
<evidence type="ECO:0000313" key="2">
    <source>
        <dbReference type="Proteomes" id="UP000183203"/>
    </source>
</evidence>
<dbReference type="AlphaFoldDB" id="A0A1G6IVJ5"/>
<gene>
    <name evidence="1" type="ORF">SAMN05216418_1634</name>
</gene>
<organism evidence="1 2">
    <name type="scientific">Microbacterium enclense</name>
    <dbReference type="NCBI Taxonomy" id="993073"/>
    <lineage>
        <taxon>Bacteria</taxon>
        <taxon>Bacillati</taxon>
        <taxon>Actinomycetota</taxon>
        <taxon>Actinomycetes</taxon>
        <taxon>Micrococcales</taxon>
        <taxon>Microbacteriaceae</taxon>
        <taxon>Microbacterium</taxon>
    </lineage>
</organism>
<dbReference type="Proteomes" id="UP000183203">
    <property type="component" value="Unassembled WGS sequence"/>
</dbReference>
<protein>
    <submittedName>
        <fullName evidence="1">Uncharacterized protein</fullName>
    </submittedName>
</protein>
<reference evidence="1 2" key="1">
    <citation type="submission" date="2016-09" db="EMBL/GenBank/DDBJ databases">
        <authorList>
            <person name="Capua I."/>
            <person name="De Benedictis P."/>
            <person name="Joannis T."/>
            <person name="Lombin L.H."/>
            <person name="Cattoli G."/>
        </authorList>
    </citation>
    <scope>NUCLEOTIDE SEQUENCE [LARGE SCALE GENOMIC DNA]</scope>
    <source>
        <strain evidence="1 2">NIO-1002</strain>
    </source>
</reference>
<accession>A0A1G6IVJ5</accession>
<evidence type="ECO:0000313" key="1">
    <source>
        <dbReference type="EMBL" id="SDC10527.1"/>
    </source>
</evidence>